<organism evidence="2 3">
    <name type="scientific">Mollisia scopiformis</name>
    <name type="common">Conifer needle endophyte fungus</name>
    <name type="synonym">Phialocephala scopiformis</name>
    <dbReference type="NCBI Taxonomy" id="149040"/>
    <lineage>
        <taxon>Eukaryota</taxon>
        <taxon>Fungi</taxon>
        <taxon>Dikarya</taxon>
        <taxon>Ascomycota</taxon>
        <taxon>Pezizomycotina</taxon>
        <taxon>Leotiomycetes</taxon>
        <taxon>Helotiales</taxon>
        <taxon>Mollisiaceae</taxon>
        <taxon>Mollisia</taxon>
    </lineage>
</organism>
<name>A0A132B6W0_MOLSC</name>
<dbReference type="Gene3D" id="3.30.200.20">
    <property type="entry name" value="Phosphorylase Kinase, domain 1"/>
    <property type="match status" value="1"/>
</dbReference>
<dbReference type="OrthoDB" id="4062651at2759"/>
<keyword evidence="3" id="KW-1185">Reference proteome</keyword>
<gene>
    <name evidence="2" type="ORF">LY89DRAFT_789369</name>
</gene>
<evidence type="ECO:0000313" key="2">
    <source>
        <dbReference type="EMBL" id="KUJ08140.1"/>
    </source>
</evidence>
<evidence type="ECO:0000313" key="3">
    <source>
        <dbReference type="Proteomes" id="UP000070700"/>
    </source>
</evidence>
<dbReference type="EMBL" id="KQ947437">
    <property type="protein sequence ID" value="KUJ08140.1"/>
    <property type="molecule type" value="Genomic_DNA"/>
</dbReference>
<dbReference type="PANTHER" id="PTHR37542">
    <property type="entry name" value="HELO DOMAIN-CONTAINING PROTEIN-RELATED"/>
    <property type="match status" value="1"/>
</dbReference>
<feature type="domain" description="Protein kinase" evidence="1">
    <location>
        <begin position="142"/>
        <end position="448"/>
    </location>
</feature>
<feature type="domain" description="Protein kinase" evidence="1">
    <location>
        <begin position="624"/>
        <end position="925"/>
    </location>
</feature>
<dbReference type="PANTHER" id="PTHR37542:SF1">
    <property type="entry name" value="PRION-INHIBITION AND PROPAGATION HELO DOMAIN-CONTAINING PROTEIN"/>
    <property type="match status" value="1"/>
</dbReference>
<proteinExistence type="predicted"/>
<dbReference type="SUPFAM" id="SSF56112">
    <property type="entry name" value="Protein kinase-like (PK-like)"/>
    <property type="match status" value="2"/>
</dbReference>
<dbReference type="Gene3D" id="1.10.510.10">
    <property type="entry name" value="Transferase(Phosphotransferase) domain 1"/>
    <property type="match status" value="2"/>
</dbReference>
<reference evidence="2 3" key="1">
    <citation type="submission" date="2015-10" db="EMBL/GenBank/DDBJ databases">
        <title>Full genome of DAOMC 229536 Phialocephala scopiformis, a fungal endophyte of spruce producing the potent anti-insectan compound rugulosin.</title>
        <authorList>
            <consortium name="DOE Joint Genome Institute"/>
            <person name="Walker A.K."/>
            <person name="Frasz S.L."/>
            <person name="Seifert K.A."/>
            <person name="Miller J.D."/>
            <person name="Mondo S.J."/>
            <person name="Labutti K."/>
            <person name="Lipzen A."/>
            <person name="Dockter R."/>
            <person name="Kennedy M."/>
            <person name="Grigoriev I.V."/>
            <person name="Spatafora J.W."/>
        </authorList>
    </citation>
    <scope>NUCLEOTIDE SEQUENCE [LARGE SCALE GENOMIC DNA]</scope>
    <source>
        <strain evidence="2 3">CBS 120377</strain>
    </source>
</reference>
<sequence>MSDIKQRICNLRVTTVSQRPFIPWKDLERTLDEETIVEVLRKGGIEIYQRKEAVGAIINGGRRVFGILCILECEAAIMQFLELDSFLTKTIDSGLPFNEQALRRIVPAEYRSFYDIQWQFCAPMFGANMHHRHLDSQTILPFMKVKEITSGAFGKVSRVVLRGSHQDIEVERTNEVEIVLKELKDPIASSRVEFERERHILSMLKCLKHPNIIPFYTSYTMGHIPCFLFAPADFSLGDLLSRPRPPQFNTDESLFQALHGLASAIAHVHKYFHEEDDLSMVGCHYDLKPSNILVKGNKLILADFGLSRLKLITQGSRSTFKGGTSDYLAPECQDLDGDLSKNSIGRGSDIWSFGCILAEVATYLELGHAGVEEFSQKRKITFGGFLTMRPFHSGAKPSPAVAKWLERLKNTNLPSEIRQGLLVLVQDMLTFDVLDRPDAHRVLARLFILAQRSLINDTYNTLTTLKEKSDYPLRIECIRFEIWCDMVGLGSDAKRRQQSWFLTDEGSLHIDKTIATLQSVATELQASLVVNESVERYNNPVHLRLRELVSDLWNILNDITLRRMESKLEEIILDQNDSDITGYRVTLARPAYREIQLLLSMKQATSSVGTFKNKGRSFLTDAIVRDQLDIGSAVLGLITAKSGKDTPVLVEILEYEDEWTNRFDELVLRVNGLVSVLSQLATSSFPVLRCINFCHLKSQHSFGLIYETPLPPLGLPKASAPVALAEIIRPTQPRPRRPLLSEIFVTAHTLASALLKFHKADWLHKGISSYNIIYFPNSGEELALAFSRPYLIGFNHSRENSDYAFTLGPTTDIKVRDYQHPEYREGGPNLRFREEFDYFSLGIVLLELGLWRTLSSMTKGKERAKSSEIRQYLLDEMVPSLGSYMGKVYRDLVRICIDGCKPSRTGNESEPAWYVFQEMVVEPLFHCLSIHHARNLDEG</sequence>
<dbReference type="PROSITE" id="PS50011">
    <property type="entry name" value="PROTEIN_KINASE_DOM"/>
    <property type="match status" value="2"/>
</dbReference>
<dbReference type="GO" id="GO:0005524">
    <property type="term" value="F:ATP binding"/>
    <property type="evidence" value="ECO:0007669"/>
    <property type="project" value="InterPro"/>
</dbReference>
<dbReference type="Pfam" id="PF00069">
    <property type="entry name" value="Pkinase"/>
    <property type="match status" value="1"/>
</dbReference>
<evidence type="ECO:0000259" key="1">
    <source>
        <dbReference type="PROSITE" id="PS50011"/>
    </source>
</evidence>
<dbReference type="STRING" id="149040.A0A132B6W0"/>
<dbReference type="CDD" id="cd00180">
    <property type="entry name" value="PKc"/>
    <property type="match status" value="1"/>
</dbReference>
<dbReference type="GeneID" id="28832973"/>
<dbReference type="RefSeq" id="XP_018062495.1">
    <property type="nucleotide sequence ID" value="XM_018223247.1"/>
</dbReference>
<dbReference type="SMART" id="SM00220">
    <property type="entry name" value="S_TKc"/>
    <property type="match status" value="1"/>
</dbReference>
<dbReference type="KEGG" id="psco:LY89DRAFT_789369"/>
<dbReference type="InterPro" id="IPR011009">
    <property type="entry name" value="Kinase-like_dom_sf"/>
</dbReference>
<keyword evidence="2" id="KW-0418">Kinase</keyword>
<accession>A0A132B6W0</accession>
<dbReference type="AlphaFoldDB" id="A0A132B6W0"/>
<dbReference type="InParanoid" id="A0A132B6W0"/>
<dbReference type="Proteomes" id="UP000070700">
    <property type="component" value="Unassembled WGS sequence"/>
</dbReference>
<dbReference type="InterPro" id="IPR000719">
    <property type="entry name" value="Prot_kinase_dom"/>
</dbReference>
<dbReference type="GO" id="GO:0004672">
    <property type="term" value="F:protein kinase activity"/>
    <property type="evidence" value="ECO:0007669"/>
    <property type="project" value="InterPro"/>
</dbReference>
<keyword evidence="2" id="KW-0808">Transferase</keyword>
<protein>
    <submittedName>
        <fullName evidence="2">Kinase-like protein</fullName>
    </submittedName>
</protein>